<dbReference type="EMBL" id="MU971353">
    <property type="protein sequence ID" value="KAK9238668.1"/>
    <property type="molecule type" value="Genomic_DNA"/>
</dbReference>
<evidence type="ECO:0000313" key="1">
    <source>
        <dbReference type="EMBL" id="KAK9238668.1"/>
    </source>
</evidence>
<keyword evidence="2" id="KW-1185">Reference proteome</keyword>
<protein>
    <submittedName>
        <fullName evidence="1">Uncharacterized protein</fullName>
    </submittedName>
</protein>
<organism evidence="1 2">
    <name type="scientific">Lipomyces kononenkoae</name>
    <name type="common">Yeast</name>
    <dbReference type="NCBI Taxonomy" id="34357"/>
    <lineage>
        <taxon>Eukaryota</taxon>
        <taxon>Fungi</taxon>
        <taxon>Dikarya</taxon>
        <taxon>Ascomycota</taxon>
        <taxon>Saccharomycotina</taxon>
        <taxon>Lipomycetes</taxon>
        <taxon>Lipomycetales</taxon>
        <taxon>Lipomycetaceae</taxon>
        <taxon>Lipomyces</taxon>
    </lineage>
</organism>
<reference evidence="2" key="1">
    <citation type="journal article" date="2024" name="Front. Bioeng. Biotechnol.">
        <title>Genome-scale model development and genomic sequencing of the oleaginous clade Lipomyces.</title>
        <authorList>
            <person name="Czajka J.J."/>
            <person name="Han Y."/>
            <person name="Kim J."/>
            <person name="Mondo S.J."/>
            <person name="Hofstad B.A."/>
            <person name="Robles A."/>
            <person name="Haridas S."/>
            <person name="Riley R."/>
            <person name="LaButti K."/>
            <person name="Pangilinan J."/>
            <person name="Andreopoulos W."/>
            <person name="Lipzen A."/>
            <person name="Yan J."/>
            <person name="Wang M."/>
            <person name="Ng V."/>
            <person name="Grigoriev I.V."/>
            <person name="Spatafora J.W."/>
            <person name="Magnuson J.K."/>
            <person name="Baker S.E."/>
            <person name="Pomraning K.R."/>
        </authorList>
    </citation>
    <scope>NUCLEOTIDE SEQUENCE [LARGE SCALE GENOMIC DNA]</scope>
    <source>
        <strain evidence="2">CBS 7786</strain>
    </source>
</reference>
<dbReference type="Proteomes" id="UP001433508">
    <property type="component" value="Unassembled WGS sequence"/>
</dbReference>
<comment type="caution">
    <text evidence="1">The sequence shown here is derived from an EMBL/GenBank/DDBJ whole genome shotgun (WGS) entry which is preliminary data.</text>
</comment>
<gene>
    <name evidence="1" type="ORF">V1525DRAFT_400187</name>
</gene>
<proteinExistence type="predicted"/>
<name>A0ACC3T422_LIPKO</name>
<sequence>MESQKRFVDNVDTFLSAIPPAVIQQVMSPAAPDVSGRLKERAVGTNPSATNIGDVRWEKLQDVGSILGCAVHSEGRLGYNQRCSMAYLDLAITLGDKGPGLLGTKDAQHIWKSMESRYRQTTLTVRWVAKA</sequence>
<evidence type="ECO:0000313" key="2">
    <source>
        <dbReference type="Proteomes" id="UP001433508"/>
    </source>
</evidence>
<accession>A0ACC3T422</accession>